<evidence type="ECO:0000259" key="3">
    <source>
        <dbReference type="SMART" id="SM00507"/>
    </source>
</evidence>
<accession>A0A7X6A494</accession>
<organism evidence="4 5">
    <name type="scientific">Kribbella shirazensis</name>
    <dbReference type="NCBI Taxonomy" id="1105143"/>
    <lineage>
        <taxon>Bacteria</taxon>
        <taxon>Bacillati</taxon>
        <taxon>Actinomycetota</taxon>
        <taxon>Actinomycetes</taxon>
        <taxon>Propionibacteriales</taxon>
        <taxon>Kribbellaceae</taxon>
        <taxon>Kribbella</taxon>
    </lineage>
</organism>
<feature type="region of interest" description="Disordered" evidence="2">
    <location>
        <begin position="271"/>
        <end position="314"/>
    </location>
</feature>
<gene>
    <name evidence="4" type="ORF">BJY22_006487</name>
</gene>
<evidence type="ECO:0000256" key="2">
    <source>
        <dbReference type="SAM" id="MobiDB-lite"/>
    </source>
</evidence>
<keyword evidence="5" id="KW-1185">Reference proteome</keyword>
<comment type="similarity">
    <text evidence="1">Belongs to the Rv1128c/1148c/1588c/1702c/1945/3466 family.</text>
</comment>
<dbReference type="CDD" id="cd00085">
    <property type="entry name" value="HNHc"/>
    <property type="match status" value="1"/>
</dbReference>
<dbReference type="InterPro" id="IPR003870">
    <property type="entry name" value="DUF222"/>
</dbReference>
<dbReference type="GO" id="GO:0003676">
    <property type="term" value="F:nucleic acid binding"/>
    <property type="evidence" value="ECO:0007669"/>
    <property type="project" value="InterPro"/>
</dbReference>
<feature type="region of interest" description="Disordered" evidence="2">
    <location>
        <begin position="95"/>
        <end position="121"/>
    </location>
</feature>
<dbReference type="InterPro" id="IPR002711">
    <property type="entry name" value="HNH"/>
</dbReference>
<name>A0A7X6A494_9ACTN</name>
<comment type="caution">
    <text evidence="4">The sequence shown here is derived from an EMBL/GenBank/DDBJ whole genome shotgun (WGS) entry which is preliminary data.</text>
</comment>
<dbReference type="RefSeq" id="WP_167214470.1">
    <property type="nucleotide sequence ID" value="NZ_JAASRO010000001.1"/>
</dbReference>
<feature type="compositionally biased region" description="Low complexity" evidence="2">
    <location>
        <begin position="292"/>
        <end position="305"/>
    </location>
</feature>
<dbReference type="Gene3D" id="1.10.30.50">
    <property type="match status" value="1"/>
</dbReference>
<sequence length="566" mass="60135">MDVLGGRPVWSLADSELLPALDALDAEITRMQADRLQLIARVENTGYAQELGVRDCVELLSFRYRQDRAEAWRDVRLARALPRYAAVNTALAQGVNLPDEADSSDTEASESPREADREAAQDVRLLRPAHAVAIVSALERVRSRVPVEDLDIAEEQLVAMAAHLSSGELRSAAKQICDLLDSDGPEPEELKAYDRESLTLSTADHGVKFKGYLANENAELLRALIHAGSRPHKTVDGELDPRPRDKRQADALTTALTAAATAYDIGTAQETGTGAGATSAHEDTTWAGNARSGSAPVGAADAASGGAMGKAGGGEVRERVPGFGAKANITVTIDLHDLQAATADAIGETVYSGGLSAAAIRRLACDANVIPIVLGANSEPLDVGRRERLVTRAMRRALNTRDRGCVVCGAPPIMCDAHHLRSWLDGGETKVSNLVLLCRRHHVDLHNGRWTIAVTDGVVHVARPAWAVPPPLRFHRPPGSVLRAPGPSGATPTCPDPPTVNRGRETSIPVDDPWDETTSPAATTAATGISRWRADDATYAEAARFAVWGATPTNKPATGPPPFATV</sequence>
<dbReference type="SMART" id="SM00507">
    <property type="entry name" value="HNHc"/>
    <property type="match status" value="1"/>
</dbReference>
<protein>
    <recommendedName>
        <fullName evidence="3">HNH nuclease domain-containing protein</fullName>
    </recommendedName>
</protein>
<proteinExistence type="inferred from homology"/>
<evidence type="ECO:0000313" key="4">
    <source>
        <dbReference type="EMBL" id="NIK60770.1"/>
    </source>
</evidence>
<feature type="compositionally biased region" description="Acidic residues" evidence="2">
    <location>
        <begin position="99"/>
        <end position="108"/>
    </location>
</feature>
<evidence type="ECO:0000313" key="5">
    <source>
        <dbReference type="Proteomes" id="UP000555407"/>
    </source>
</evidence>
<evidence type="ECO:0000256" key="1">
    <source>
        <dbReference type="ARBA" id="ARBA00023450"/>
    </source>
</evidence>
<feature type="compositionally biased region" description="Basic and acidic residues" evidence="2">
    <location>
        <begin position="110"/>
        <end position="121"/>
    </location>
</feature>
<dbReference type="AlphaFoldDB" id="A0A7X6A494"/>
<dbReference type="GO" id="GO:0008270">
    <property type="term" value="F:zinc ion binding"/>
    <property type="evidence" value="ECO:0007669"/>
    <property type="project" value="InterPro"/>
</dbReference>
<dbReference type="GO" id="GO:0004519">
    <property type="term" value="F:endonuclease activity"/>
    <property type="evidence" value="ECO:0007669"/>
    <property type="project" value="InterPro"/>
</dbReference>
<dbReference type="Proteomes" id="UP000555407">
    <property type="component" value="Unassembled WGS sequence"/>
</dbReference>
<dbReference type="Pfam" id="PF02720">
    <property type="entry name" value="DUF222"/>
    <property type="match status" value="2"/>
</dbReference>
<reference evidence="4 5" key="1">
    <citation type="submission" date="2020-03" db="EMBL/GenBank/DDBJ databases">
        <title>Sequencing the genomes of 1000 actinobacteria strains.</title>
        <authorList>
            <person name="Klenk H.-P."/>
        </authorList>
    </citation>
    <scope>NUCLEOTIDE SEQUENCE [LARGE SCALE GENOMIC DNA]</scope>
    <source>
        <strain evidence="4 5">DSM 45490</strain>
    </source>
</reference>
<dbReference type="Pfam" id="PF01844">
    <property type="entry name" value="HNH"/>
    <property type="match status" value="1"/>
</dbReference>
<dbReference type="EMBL" id="JAASRO010000001">
    <property type="protein sequence ID" value="NIK60770.1"/>
    <property type="molecule type" value="Genomic_DNA"/>
</dbReference>
<feature type="domain" description="HNH nuclease" evidence="3">
    <location>
        <begin position="393"/>
        <end position="443"/>
    </location>
</feature>
<feature type="region of interest" description="Disordered" evidence="2">
    <location>
        <begin position="484"/>
        <end position="520"/>
    </location>
</feature>
<dbReference type="InterPro" id="IPR003615">
    <property type="entry name" value="HNH_nuc"/>
</dbReference>